<dbReference type="EMBL" id="MNCJ02000323">
    <property type="protein sequence ID" value="KAF5793810.1"/>
    <property type="molecule type" value="Genomic_DNA"/>
</dbReference>
<dbReference type="EMBL" id="CM007897">
    <property type="protein sequence ID" value="OTG17344.1"/>
    <property type="molecule type" value="Genomic_DNA"/>
</dbReference>
<gene>
    <name evidence="2" type="ORF">HannXRQ_Chr08g0210931</name>
    <name evidence="1" type="ORF">HanXRQr2_Chr08g0320611</name>
</gene>
<name>A0A251U2G2_HELAN</name>
<protein>
    <submittedName>
        <fullName evidence="2">Uncharacterized protein</fullName>
    </submittedName>
</protein>
<dbReference type="Proteomes" id="UP000215914">
    <property type="component" value="Chromosome 8"/>
</dbReference>
<accession>A0A251U2G2</accession>
<proteinExistence type="predicted"/>
<evidence type="ECO:0000313" key="2">
    <source>
        <dbReference type="EMBL" id="OTG17344.1"/>
    </source>
</evidence>
<reference evidence="1" key="3">
    <citation type="submission" date="2020-06" db="EMBL/GenBank/DDBJ databases">
        <title>Helianthus annuus Genome sequencing and assembly Release 2.</title>
        <authorList>
            <person name="Gouzy J."/>
            <person name="Langlade N."/>
            <person name="Munos S."/>
        </authorList>
    </citation>
    <scope>NUCLEOTIDE SEQUENCE</scope>
    <source>
        <tissue evidence="1">Leaves</tissue>
    </source>
</reference>
<reference evidence="1 3" key="1">
    <citation type="journal article" date="2017" name="Nature">
        <title>The sunflower genome provides insights into oil metabolism, flowering and Asterid evolution.</title>
        <authorList>
            <person name="Badouin H."/>
            <person name="Gouzy J."/>
            <person name="Grassa C.J."/>
            <person name="Murat F."/>
            <person name="Staton S.E."/>
            <person name="Cottret L."/>
            <person name="Lelandais-Briere C."/>
            <person name="Owens G.L."/>
            <person name="Carrere S."/>
            <person name="Mayjonade B."/>
            <person name="Legrand L."/>
            <person name="Gill N."/>
            <person name="Kane N.C."/>
            <person name="Bowers J.E."/>
            <person name="Hubner S."/>
            <person name="Bellec A."/>
            <person name="Berard A."/>
            <person name="Berges H."/>
            <person name="Blanchet N."/>
            <person name="Boniface M.C."/>
            <person name="Brunel D."/>
            <person name="Catrice O."/>
            <person name="Chaidir N."/>
            <person name="Claudel C."/>
            <person name="Donnadieu C."/>
            <person name="Faraut T."/>
            <person name="Fievet G."/>
            <person name="Helmstetter N."/>
            <person name="King M."/>
            <person name="Knapp S.J."/>
            <person name="Lai Z."/>
            <person name="Le Paslier M.C."/>
            <person name="Lippi Y."/>
            <person name="Lorenzon L."/>
            <person name="Mandel J.R."/>
            <person name="Marage G."/>
            <person name="Marchand G."/>
            <person name="Marquand E."/>
            <person name="Bret-Mestries E."/>
            <person name="Morien E."/>
            <person name="Nambeesan S."/>
            <person name="Nguyen T."/>
            <person name="Pegot-Espagnet P."/>
            <person name="Pouilly N."/>
            <person name="Raftis F."/>
            <person name="Sallet E."/>
            <person name="Schiex T."/>
            <person name="Thomas J."/>
            <person name="Vandecasteele C."/>
            <person name="Vares D."/>
            <person name="Vear F."/>
            <person name="Vautrin S."/>
            <person name="Crespi M."/>
            <person name="Mangin B."/>
            <person name="Burke J.M."/>
            <person name="Salse J."/>
            <person name="Munos S."/>
            <person name="Vincourt P."/>
            <person name="Rieseberg L.H."/>
            <person name="Langlade N.B."/>
        </authorList>
    </citation>
    <scope>NUCLEOTIDE SEQUENCE [LARGE SCALE GENOMIC DNA]</scope>
    <source>
        <strain evidence="3">cv. SF193</strain>
        <tissue evidence="1">Leaves</tissue>
    </source>
</reference>
<sequence>MRLKGRVVTLHGSSAILTHLGIASCTKSICVWIHQVRASLIVRSLQQGVENWPVIVSIRGHWLLTANTILGFFPGTRLVSPLNISLINSTFHLFFLHRSPVKKT</sequence>
<evidence type="ECO:0000313" key="1">
    <source>
        <dbReference type="EMBL" id="KAF5793810.1"/>
    </source>
</evidence>
<evidence type="ECO:0000313" key="3">
    <source>
        <dbReference type="Proteomes" id="UP000215914"/>
    </source>
</evidence>
<dbReference type="InParanoid" id="A0A251U2G2"/>
<organism evidence="2 3">
    <name type="scientific">Helianthus annuus</name>
    <name type="common">Common sunflower</name>
    <dbReference type="NCBI Taxonomy" id="4232"/>
    <lineage>
        <taxon>Eukaryota</taxon>
        <taxon>Viridiplantae</taxon>
        <taxon>Streptophyta</taxon>
        <taxon>Embryophyta</taxon>
        <taxon>Tracheophyta</taxon>
        <taxon>Spermatophyta</taxon>
        <taxon>Magnoliopsida</taxon>
        <taxon>eudicotyledons</taxon>
        <taxon>Gunneridae</taxon>
        <taxon>Pentapetalae</taxon>
        <taxon>asterids</taxon>
        <taxon>campanulids</taxon>
        <taxon>Asterales</taxon>
        <taxon>Asteraceae</taxon>
        <taxon>Asteroideae</taxon>
        <taxon>Heliantheae alliance</taxon>
        <taxon>Heliantheae</taxon>
        <taxon>Helianthus</taxon>
    </lineage>
</organism>
<dbReference type="AlphaFoldDB" id="A0A251U2G2"/>
<dbReference type="Gramene" id="mRNA:HanXRQr2_Chr08g0320611">
    <property type="protein sequence ID" value="mRNA:HanXRQr2_Chr08g0320611"/>
    <property type="gene ID" value="HanXRQr2_Chr08g0320611"/>
</dbReference>
<reference evidence="2" key="2">
    <citation type="submission" date="2017-02" db="EMBL/GenBank/DDBJ databases">
        <title>Sunflower complete genome.</title>
        <authorList>
            <person name="Langlade N."/>
            <person name="Munos S."/>
        </authorList>
    </citation>
    <scope>NUCLEOTIDE SEQUENCE [LARGE SCALE GENOMIC DNA]</scope>
    <source>
        <tissue evidence="2">Leaves</tissue>
    </source>
</reference>
<dbReference type="PROSITE" id="PS51257">
    <property type="entry name" value="PROKAR_LIPOPROTEIN"/>
    <property type="match status" value="1"/>
</dbReference>
<keyword evidence="3" id="KW-1185">Reference proteome</keyword>